<dbReference type="EMBL" id="BGPR01001301">
    <property type="protein sequence ID" value="GBM50493.1"/>
    <property type="molecule type" value="Genomic_DNA"/>
</dbReference>
<proteinExistence type="predicted"/>
<organism evidence="1 2">
    <name type="scientific">Araneus ventricosus</name>
    <name type="common">Orbweaver spider</name>
    <name type="synonym">Epeira ventricosa</name>
    <dbReference type="NCBI Taxonomy" id="182803"/>
    <lineage>
        <taxon>Eukaryota</taxon>
        <taxon>Metazoa</taxon>
        <taxon>Ecdysozoa</taxon>
        <taxon>Arthropoda</taxon>
        <taxon>Chelicerata</taxon>
        <taxon>Arachnida</taxon>
        <taxon>Araneae</taxon>
        <taxon>Araneomorphae</taxon>
        <taxon>Entelegynae</taxon>
        <taxon>Araneoidea</taxon>
        <taxon>Araneidae</taxon>
        <taxon>Araneus</taxon>
    </lineage>
</organism>
<gene>
    <name evidence="1" type="ORF">AVEN_254772_1</name>
</gene>
<comment type="caution">
    <text evidence="1">The sequence shown here is derived from an EMBL/GenBank/DDBJ whole genome shotgun (WGS) entry which is preliminary data.</text>
</comment>
<reference evidence="1 2" key="1">
    <citation type="journal article" date="2019" name="Sci. Rep.">
        <title>Orb-weaving spider Araneus ventricosus genome elucidates the spidroin gene catalogue.</title>
        <authorList>
            <person name="Kono N."/>
            <person name="Nakamura H."/>
            <person name="Ohtoshi R."/>
            <person name="Moran D.A.P."/>
            <person name="Shinohara A."/>
            <person name="Yoshida Y."/>
            <person name="Fujiwara M."/>
            <person name="Mori M."/>
            <person name="Tomita M."/>
            <person name="Arakawa K."/>
        </authorList>
    </citation>
    <scope>NUCLEOTIDE SEQUENCE [LARGE SCALE GENOMIC DNA]</scope>
</reference>
<keyword evidence="2" id="KW-1185">Reference proteome</keyword>
<accession>A0A4Y2GA53</accession>
<dbReference type="Proteomes" id="UP000499080">
    <property type="component" value="Unassembled WGS sequence"/>
</dbReference>
<protein>
    <submittedName>
        <fullName evidence="1">Uncharacterized protein</fullName>
    </submittedName>
</protein>
<evidence type="ECO:0000313" key="1">
    <source>
        <dbReference type="EMBL" id="GBM50493.1"/>
    </source>
</evidence>
<dbReference type="AlphaFoldDB" id="A0A4Y2GA53"/>
<evidence type="ECO:0000313" key="2">
    <source>
        <dbReference type="Proteomes" id="UP000499080"/>
    </source>
</evidence>
<sequence>MDGHLGRDRKVGFYAEENLSKACRTMEQSKRFSNLKSNTSELKDLLCAVNVHCSCGSQMELCFHKNVVSDILPELTSYQAGFPVCPNTFLTLIS</sequence>
<name>A0A4Y2GA53_ARAVE</name>